<dbReference type="AlphaFoldDB" id="A0A821XZS1"/>
<protein>
    <submittedName>
        <fullName evidence="2">Uncharacterized protein</fullName>
    </submittedName>
</protein>
<name>A0A821XZS1_9BILA</name>
<organism evidence="2 3">
    <name type="scientific">Rotaria socialis</name>
    <dbReference type="NCBI Taxonomy" id="392032"/>
    <lineage>
        <taxon>Eukaryota</taxon>
        <taxon>Metazoa</taxon>
        <taxon>Spiralia</taxon>
        <taxon>Gnathifera</taxon>
        <taxon>Rotifera</taxon>
        <taxon>Eurotatoria</taxon>
        <taxon>Bdelloidea</taxon>
        <taxon>Philodinida</taxon>
        <taxon>Philodinidae</taxon>
        <taxon>Rotaria</taxon>
    </lineage>
</organism>
<feature type="non-terminal residue" evidence="2">
    <location>
        <position position="1"/>
    </location>
</feature>
<feature type="compositionally biased region" description="Polar residues" evidence="1">
    <location>
        <begin position="49"/>
        <end position="69"/>
    </location>
</feature>
<feature type="non-terminal residue" evidence="2">
    <location>
        <position position="77"/>
    </location>
</feature>
<dbReference type="EMBL" id="CAJOBS010013760">
    <property type="protein sequence ID" value="CAF4952575.1"/>
    <property type="molecule type" value="Genomic_DNA"/>
</dbReference>
<evidence type="ECO:0000313" key="3">
    <source>
        <dbReference type="Proteomes" id="UP000663838"/>
    </source>
</evidence>
<evidence type="ECO:0000256" key="1">
    <source>
        <dbReference type="SAM" id="MobiDB-lite"/>
    </source>
</evidence>
<comment type="caution">
    <text evidence="2">The sequence shown here is derived from an EMBL/GenBank/DDBJ whole genome shotgun (WGS) entry which is preliminary data.</text>
</comment>
<feature type="compositionally biased region" description="Basic and acidic residues" evidence="1">
    <location>
        <begin position="1"/>
        <end position="10"/>
    </location>
</feature>
<dbReference type="Proteomes" id="UP000663838">
    <property type="component" value="Unassembled WGS sequence"/>
</dbReference>
<feature type="region of interest" description="Disordered" evidence="1">
    <location>
        <begin position="1"/>
        <end position="77"/>
    </location>
</feature>
<accession>A0A821XZS1</accession>
<proteinExistence type="predicted"/>
<sequence length="77" mass="9099">QEEKDIEVKKQAARLQSMENEKKVRSDQTRDSDRRVTTDRLTDQYDDMNISSDTNQTRSYNETLTSEKLSTLREMLP</sequence>
<reference evidence="2" key="1">
    <citation type="submission" date="2021-02" db="EMBL/GenBank/DDBJ databases">
        <authorList>
            <person name="Nowell W R."/>
        </authorList>
    </citation>
    <scope>NUCLEOTIDE SEQUENCE</scope>
</reference>
<feature type="compositionally biased region" description="Basic and acidic residues" evidence="1">
    <location>
        <begin position="19"/>
        <end position="43"/>
    </location>
</feature>
<evidence type="ECO:0000313" key="2">
    <source>
        <dbReference type="EMBL" id="CAF4952575.1"/>
    </source>
</evidence>
<gene>
    <name evidence="2" type="ORF">TOA249_LOCUS33943</name>
</gene>